<feature type="compositionally biased region" description="Polar residues" evidence="1">
    <location>
        <begin position="21"/>
        <end position="30"/>
    </location>
</feature>
<keyword evidence="4" id="KW-1185">Reference proteome</keyword>
<evidence type="ECO:0000256" key="2">
    <source>
        <dbReference type="SAM" id="SignalP"/>
    </source>
</evidence>
<evidence type="ECO:0000313" key="3">
    <source>
        <dbReference type="EMBL" id="TID26795.1"/>
    </source>
</evidence>
<evidence type="ECO:0000313" key="4">
    <source>
        <dbReference type="Proteomes" id="UP000298493"/>
    </source>
</evidence>
<sequence length="232" mass="23243">MKFSSTLLALSILSTTLNALPQSNQDTDSLSVLEPRAGGGGSSSSSSSSAGSSGGRSSSGSSSSSSSSGSRSGSSGTGSSGRTGTGSTTKPPKDGGGAEDGGDDGDDANDGIGGTSNTTMSTSTATRTSASTFRTTTPTSSVTATYIRSGADSIGKLGYLSALVTAGGVVFVEMLKKAIHLDQTISPKQIGDVMIDPYPASRRDNHKSIRVSSRRETHAHFPVISPSSSFIQ</sequence>
<name>A0A4Z1PRN2_9PEZI</name>
<reference evidence="3 4" key="1">
    <citation type="submission" date="2019-04" db="EMBL/GenBank/DDBJ databases">
        <title>High contiguity whole genome sequence and gene annotation resource for two Venturia nashicola isolates.</title>
        <authorList>
            <person name="Prokchorchik M."/>
            <person name="Won K."/>
            <person name="Lee Y."/>
            <person name="Choi E.D."/>
            <person name="Segonzac C."/>
            <person name="Sohn K.H."/>
        </authorList>
    </citation>
    <scope>NUCLEOTIDE SEQUENCE [LARGE SCALE GENOMIC DNA]</scope>
    <source>
        <strain evidence="3 4">PRI2</strain>
    </source>
</reference>
<feature type="compositionally biased region" description="Low complexity" evidence="1">
    <location>
        <begin position="115"/>
        <end position="138"/>
    </location>
</feature>
<proteinExistence type="predicted"/>
<keyword evidence="2" id="KW-0732">Signal</keyword>
<feature type="signal peptide" evidence="2">
    <location>
        <begin position="1"/>
        <end position="19"/>
    </location>
</feature>
<feature type="compositionally biased region" description="Acidic residues" evidence="1">
    <location>
        <begin position="100"/>
        <end position="109"/>
    </location>
</feature>
<protein>
    <submittedName>
        <fullName evidence="3">Uncharacterized protein</fullName>
    </submittedName>
</protein>
<dbReference type="Proteomes" id="UP000298493">
    <property type="component" value="Unassembled WGS sequence"/>
</dbReference>
<comment type="caution">
    <text evidence="3">The sequence shown here is derived from an EMBL/GenBank/DDBJ whole genome shotgun (WGS) entry which is preliminary data.</text>
</comment>
<organism evidence="3 4">
    <name type="scientific">Venturia nashicola</name>
    <dbReference type="NCBI Taxonomy" id="86259"/>
    <lineage>
        <taxon>Eukaryota</taxon>
        <taxon>Fungi</taxon>
        <taxon>Dikarya</taxon>
        <taxon>Ascomycota</taxon>
        <taxon>Pezizomycotina</taxon>
        <taxon>Dothideomycetes</taxon>
        <taxon>Pleosporomycetidae</taxon>
        <taxon>Venturiales</taxon>
        <taxon>Venturiaceae</taxon>
        <taxon>Venturia</taxon>
    </lineage>
</organism>
<accession>A0A4Z1PRN2</accession>
<feature type="compositionally biased region" description="Low complexity" evidence="1">
    <location>
        <begin position="43"/>
        <end position="74"/>
    </location>
</feature>
<gene>
    <name evidence="3" type="ORF">E6O75_ATG01288</name>
</gene>
<feature type="region of interest" description="Disordered" evidence="1">
    <location>
        <begin position="19"/>
        <end position="138"/>
    </location>
</feature>
<evidence type="ECO:0000256" key="1">
    <source>
        <dbReference type="SAM" id="MobiDB-lite"/>
    </source>
</evidence>
<dbReference type="AlphaFoldDB" id="A0A4Z1PRN2"/>
<feature type="compositionally biased region" description="Gly residues" evidence="1">
    <location>
        <begin position="75"/>
        <end position="84"/>
    </location>
</feature>
<dbReference type="EMBL" id="SNSC02000002">
    <property type="protein sequence ID" value="TID26795.1"/>
    <property type="molecule type" value="Genomic_DNA"/>
</dbReference>
<feature type="chain" id="PRO_5021376359" evidence="2">
    <location>
        <begin position="20"/>
        <end position="232"/>
    </location>
</feature>